<dbReference type="EMBL" id="CATOUU010000414">
    <property type="protein sequence ID" value="CAI9928707.1"/>
    <property type="molecule type" value="Genomic_DNA"/>
</dbReference>
<evidence type="ECO:0000313" key="7">
    <source>
        <dbReference type="Proteomes" id="UP001642409"/>
    </source>
</evidence>
<organism evidence="3">
    <name type="scientific">Hexamita inflata</name>
    <dbReference type="NCBI Taxonomy" id="28002"/>
    <lineage>
        <taxon>Eukaryota</taxon>
        <taxon>Metamonada</taxon>
        <taxon>Diplomonadida</taxon>
        <taxon>Hexamitidae</taxon>
        <taxon>Hexamitinae</taxon>
        <taxon>Hexamita</taxon>
    </lineage>
</organism>
<keyword evidence="2" id="KW-0677">Repeat</keyword>
<dbReference type="PANTHER" id="PTHR46652:SF3">
    <property type="entry name" value="LEUCINE-RICH REPEAT-CONTAINING PROTEIN 9"/>
    <property type="match status" value="1"/>
</dbReference>
<dbReference type="InterPro" id="IPR025875">
    <property type="entry name" value="Leu-rich_rpt_4"/>
</dbReference>
<dbReference type="PROSITE" id="PS51450">
    <property type="entry name" value="LRR"/>
    <property type="match status" value="6"/>
</dbReference>
<dbReference type="EMBL" id="CAXDID020000741">
    <property type="protein sequence ID" value="CAL6112551.1"/>
    <property type="molecule type" value="Genomic_DNA"/>
</dbReference>
<evidence type="ECO:0000313" key="4">
    <source>
        <dbReference type="EMBL" id="CAI9933869.1"/>
    </source>
</evidence>
<dbReference type="EMBL" id="CAXDID020000627">
    <property type="protein sequence ID" value="CAL6107101.1"/>
    <property type="molecule type" value="Genomic_DNA"/>
</dbReference>
<dbReference type="SMART" id="SM00365">
    <property type="entry name" value="LRR_SD22"/>
    <property type="match status" value="5"/>
</dbReference>
<evidence type="ECO:0000256" key="2">
    <source>
        <dbReference type="ARBA" id="ARBA00022737"/>
    </source>
</evidence>
<dbReference type="Pfam" id="PF12799">
    <property type="entry name" value="LRR_4"/>
    <property type="match status" value="1"/>
</dbReference>
<dbReference type="InterPro" id="IPR032675">
    <property type="entry name" value="LRR_dom_sf"/>
</dbReference>
<name>A0AA86TVI2_9EUKA</name>
<accession>A0AA86TVI2</accession>
<keyword evidence="1" id="KW-0433">Leucine-rich repeat</keyword>
<dbReference type="AlphaFoldDB" id="A0AA86TVI2"/>
<dbReference type="InterPro" id="IPR050836">
    <property type="entry name" value="SDS22/Internalin_LRR"/>
</dbReference>
<gene>
    <name evidence="3" type="ORF">HINF_LOCUS16352</name>
    <name evidence="4" type="ORF">HINF_LOCUS21514</name>
    <name evidence="5" type="ORF">HINF_LOCUS74264</name>
    <name evidence="6" type="ORF">HINF_LOCUS77093</name>
</gene>
<evidence type="ECO:0000256" key="1">
    <source>
        <dbReference type="ARBA" id="ARBA00022614"/>
    </source>
</evidence>
<evidence type="ECO:0000313" key="6">
    <source>
        <dbReference type="EMBL" id="CAL6112551.1"/>
    </source>
</evidence>
<dbReference type="InterPro" id="IPR003591">
    <property type="entry name" value="Leu-rich_rpt_typical-subtyp"/>
</dbReference>
<dbReference type="Gene3D" id="3.80.10.10">
    <property type="entry name" value="Ribonuclease Inhibitor"/>
    <property type="match status" value="2"/>
</dbReference>
<evidence type="ECO:0000313" key="5">
    <source>
        <dbReference type="EMBL" id="CAL6107101.1"/>
    </source>
</evidence>
<sequence>MQLNHVIESEEELLNHFGSSQKLEILDITQMENLLEMNVPPEVWEEASKRNLLFFNQELVQQTQEFIFYARNIEYFHLVQFLANLTQLDLQNNQISDISSISKLKNLKVLYLSCNCIDDISALLSLPDLTHLQLQQTRITSYRLVLPNLVELELAFNNLQHISGLQHSPKLERQNLSSTQTADLHTIPQQLFGLKNLELSQNNIIEISYLSNFVDLQSLNLDFNNQLQNIGPLKFCTQLTQLIISKTSVADIWPLQFLKNLQTLQIAQTQVVDLHPLQYLYKLEKINAHDACIIDVSSLSKLTQLETLYFWNNKITNIETLKHHQNFSQYDFSDQEVPSDVELKFYNKILSVHSSHKQIRKIQIENRASKIQELMTHQREYIKLKINEQNKAINKKIEVWAQYIQNSDADQ</sequence>
<dbReference type="SUPFAM" id="SSF52058">
    <property type="entry name" value="L domain-like"/>
    <property type="match status" value="1"/>
</dbReference>
<dbReference type="InterPro" id="IPR001611">
    <property type="entry name" value="Leu-rich_rpt"/>
</dbReference>
<evidence type="ECO:0000313" key="3">
    <source>
        <dbReference type="EMBL" id="CAI9928707.1"/>
    </source>
</evidence>
<keyword evidence="7" id="KW-1185">Reference proteome</keyword>
<dbReference type="Proteomes" id="UP001642409">
    <property type="component" value="Unassembled WGS sequence"/>
</dbReference>
<proteinExistence type="predicted"/>
<reference evidence="3" key="1">
    <citation type="submission" date="2023-06" db="EMBL/GenBank/DDBJ databases">
        <authorList>
            <person name="Kurt Z."/>
        </authorList>
    </citation>
    <scope>NUCLEOTIDE SEQUENCE</scope>
</reference>
<comment type="caution">
    <text evidence="3">The sequence shown here is derived from an EMBL/GenBank/DDBJ whole genome shotgun (WGS) entry which is preliminary data.</text>
</comment>
<dbReference type="EMBL" id="CATOUU010000553">
    <property type="protein sequence ID" value="CAI9933869.1"/>
    <property type="molecule type" value="Genomic_DNA"/>
</dbReference>
<protein>
    <submittedName>
        <fullName evidence="3">Leucine-rich repeat domain-containing protein</fullName>
    </submittedName>
    <submittedName>
        <fullName evidence="5">Leucine-rich_repeat domain-containing protein</fullName>
    </submittedName>
</protein>
<reference evidence="5 7" key="2">
    <citation type="submission" date="2024-07" db="EMBL/GenBank/DDBJ databases">
        <authorList>
            <person name="Akdeniz Z."/>
        </authorList>
    </citation>
    <scope>NUCLEOTIDE SEQUENCE [LARGE SCALE GENOMIC DNA]</scope>
</reference>
<dbReference type="PANTHER" id="PTHR46652">
    <property type="entry name" value="LEUCINE-RICH REPEAT AND IQ DOMAIN-CONTAINING PROTEIN 1-RELATED"/>
    <property type="match status" value="1"/>
</dbReference>
<dbReference type="SMART" id="SM00369">
    <property type="entry name" value="LRR_TYP"/>
    <property type="match status" value="4"/>
</dbReference>